<dbReference type="EMBL" id="PEBQ01000093">
    <property type="protein sequence ID" value="PHY94262.1"/>
    <property type="molecule type" value="Genomic_DNA"/>
</dbReference>
<organism evidence="1 2">
    <name type="scientific">Acetobacter pomorum</name>
    <dbReference type="NCBI Taxonomy" id="65959"/>
    <lineage>
        <taxon>Bacteria</taxon>
        <taxon>Pseudomonadati</taxon>
        <taxon>Pseudomonadota</taxon>
        <taxon>Alphaproteobacteria</taxon>
        <taxon>Acetobacterales</taxon>
        <taxon>Acetobacteraceae</taxon>
        <taxon>Acetobacter</taxon>
    </lineage>
</organism>
<evidence type="ECO:0000313" key="2">
    <source>
        <dbReference type="Proteomes" id="UP000228751"/>
    </source>
</evidence>
<proteinExistence type="predicted"/>
<name>A0A2G4RCI1_9PROT</name>
<keyword evidence="2" id="KW-1185">Reference proteome</keyword>
<evidence type="ECO:0000313" key="1">
    <source>
        <dbReference type="EMBL" id="PHY94262.1"/>
    </source>
</evidence>
<dbReference type="RefSeq" id="WP_099540959.1">
    <property type="nucleotide sequence ID" value="NZ_PEBQ01000093.1"/>
</dbReference>
<comment type="caution">
    <text evidence="1">The sequence shown here is derived from an EMBL/GenBank/DDBJ whole genome shotgun (WGS) entry which is preliminary data.</text>
</comment>
<protein>
    <submittedName>
        <fullName evidence="1">Uncharacterized protein</fullName>
    </submittedName>
</protein>
<gene>
    <name evidence="1" type="ORF">CSR02_06275</name>
</gene>
<dbReference type="Proteomes" id="UP000228751">
    <property type="component" value="Unassembled WGS sequence"/>
</dbReference>
<accession>A0A2G4RCI1</accession>
<reference evidence="1 2" key="1">
    <citation type="submission" date="2017-10" db="EMBL/GenBank/DDBJ databases">
        <title>Genomic analysis of the genus Acetobacter.</title>
        <authorList>
            <person name="Kim K.H."/>
            <person name="Chun B.H."/>
            <person name="Son A.R."/>
            <person name="Jeon C.O."/>
        </authorList>
    </citation>
    <scope>NUCLEOTIDE SEQUENCE [LARGE SCALE GENOMIC DNA]</scope>
    <source>
        <strain evidence="1 2">LHT 2458</strain>
    </source>
</reference>
<sequence length="78" mass="7903">MPPPHRMARAPAWPCGGGSSAVLFMPMPQGCSVGVFGGGAATPNFMQLPSGTTAAAMTQYVSHWHGAGMRKPCGTGGE</sequence>
<dbReference type="AlphaFoldDB" id="A0A2G4RCI1"/>